<sequence>MENYIESVAMPAEIAQLDNLRTLPYQFNDHPPQIPRATNFRPERAHTSKNADEDATRIEGDTPPSLPDWNRTTMMMSLSGGLFIMEEGLYLSERGWTQYGHHSFRMRNFLTFLTKLT</sequence>
<keyword evidence="3" id="KW-1185">Reference proteome</keyword>
<evidence type="ECO:0000313" key="2">
    <source>
        <dbReference type="EMBL" id="GIY59213.1"/>
    </source>
</evidence>
<dbReference type="Proteomes" id="UP001054945">
    <property type="component" value="Unassembled WGS sequence"/>
</dbReference>
<evidence type="ECO:0000313" key="3">
    <source>
        <dbReference type="Proteomes" id="UP001054945"/>
    </source>
</evidence>
<name>A0AAV4UN71_CAEEX</name>
<feature type="compositionally biased region" description="Basic and acidic residues" evidence="1">
    <location>
        <begin position="41"/>
        <end position="60"/>
    </location>
</feature>
<organism evidence="2 3">
    <name type="scientific">Caerostris extrusa</name>
    <name type="common">Bark spider</name>
    <name type="synonym">Caerostris bankana</name>
    <dbReference type="NCBI Taxonomy" id="172846"/>
    <lineage>
        <taxon>Eukaryota</taxon>
        <taxon>Metazoa</taxon>
        <taxon>Ecdysozoa</taxon>
        <taxon>Arthropoda</taxon>
        <taxon>Chelicerata</taxon>
        <taxon>Arachnida</taxon>
        <taxon>Araneae</taxon>
        <taxon>Araneomorphae</taxon>
        <taxon>Entelegynae</taxon>
        <taxon>Araneoidea</taxon>
        <taxon>Araneidae</taxon>
        <taxon>Caerostris</taxon>
    </lineage>
</organism>
<dbReference type="AlphaFoldDB" id="A0AAV4UN71"/>
<accession>A0AAV4UN71</accession>
<protein>
    <submittedName>
        <fullName evidence="2">Uncharacterized protein</fullName>
    </submittedName>
</protein>
<proteinExistence type="predicted"/>
<dbReference type="EMBL" id="BPLR01013179">
    <property type="protein sequence ID" value="GIY59213.1"/>
    <property type="molecule type" value="Genomic_DNA"/>
</dbReference>
<comment type="caution">
    <text evidence="2">The sequence shown here is derived from an EMBL/GenBank/DDBJ whole genome shotgun (WGS) entry which is preliminary data.</text>
</comment>
<feature type="region of interest" description="Disordered" evidence="1">
    <location>
        <begin position="26"/>
        <end position="71"/>
    </location>
</feature>
<reference evidence="2 3" key="1">
    <citation type="submission" date="2021-06" db="EMBL/GenBank/DDBJ databases">
        <title>Caerostris extrusa draft genome.</title>
        <authorList>
            <person name="Kono N."/>
            <person name="Arakawa K."/>
        </authorList>
    </citation>
    <scope>NUCLEOTIDE SEQUENCE [LARGE SCALE GENOMIC DNA]</scope>
</reference>
<gene>
    <name evidence="2" type="ORF">CEXT_169781</name>
</gene>
<evidence type="ECO:0000256" key="1">
    <source>
        <dbReference type="SAM" id="MobiDB-lite"/>
    </source>
</evidence>